<dbReference type="InterPro" id="IPR050266">
    <property type="entry name" value="AB_hydrolase_sf"/>
</dbReference>
<dbReference type="PRINTS" id="PR00111">
    <property type="entry name" value="ABHYDROLASE"/>
</dbReference>
<gene>
    <name evidence="2" type="ORF">KC675_04380</name>
</gene>
<dbReference type="PANTHER" id="PTHR43798">
    <property type="entry name" value="MONOACYLGLYCEROL LIPASE"/>
    <property type="match status" value="1"/>
</dbReference>
<proteinExistence type="predicted"/>
<sequence length="241" mass="27138">MHLNYTAKGQGKKTIILLHGWGGSLKSLTPLQNELVKTGKYRVFNIEWPGFGDSPLSNTNAVLSDYAKYLKDFIQKEKLIKPTLVGHSFGGKVAMSLLITNPKITEKLILINSSGIKPKNSLKKAILFLPTKLFGGIFSLPVLKNIKPLIRKIYYKVIVREADYLQANDLGETLKNVLDENLDNKVKEIEADTLLLWGEKDTRTPLWMGQFLKNEMPNSKLEVIKDARHNLPLVQPELVST</sequence>
<accession>A0A955L0S8</accession>
<dbReference type="Proteomes" id="UP000745577">
    <property type="component" value="Unassembled WGS sequence"/>
</dbReference>
<dbReference type="InterPro" id="IPR000073">
    <property type="entry name" value="AB_hydrolase_1"/>
</dbReference>
<feature type="domain" description="AB hydrolase-1" evidence="1">
    <location>
        <begin position="15"/>
        <end position="239"/>
    </location>
</feature>
<comment type="caution">
    <text evidence="2">The sequence shown here is derived from an EMBL/GenBank/DDBJ whole genome shotgun (WGS) entry which is preliminary data.</text>
</comment>
<dbReference type="AlphaFoldDB" id="A0A955L0S8"/>
<dbReference type="EMBL" id="JAGQLL010000055">
    <property type="protein sequence ID" value="MCA9380388.1"/>
    <property type="molecule type" value="Genomic_DNA"/>
</dbReference>
<keyword evidence="2" id="KW-0378">Hydrolase</keyword>
<evidence type="ECO:0000259" key="1">
    <source>
        <dbReference type="Pfam" id="PF12697"/>
    </source>
</evidence>
<organism evidence="2 3">
    <name type="scientific">Candidatus Dojkabacteria bacterium</name>
    <dbReference type="NCBI Taxonomy" id="2099670"/>
    <lineage>
        <taxon>Bacteria</taxon>
        <taxon>Candidatus Dojkabacteria</taxon>
    </lineage>
</organism>
<evidence type="ECO:0000313" key="3">
    <source>
        <dbReference type="Proteomes" id="UP000745577"/>
    </source>
</evidence>
<reference evidence="2" key="2">
    <citation type="journal article" date="2021" name="Microbiome">
        <title>Successional dynamics and alternative stable states in a saline activated sludge microbial community over 9 years.</title>
        <authorList>
            <person name="Wang Y."/>
            <person name="Ye J."/>
            <person name="Ju F."/>
            <person name="Liu L."/>
            <person name="Boyd J.A."/>
            <person name="Deng Y."/>
            <person name="Parks D.H."/>
            <person name="Jiang X."/>
            <person name="Yin X."/>
            <person name="Woodcroft B.J."/>
            <person name="Tyson G.W."/>
            <person name="Hugenholtz P."/>
            <person name="Polz M.F."/>
            <person name="Zhang T."/>
        </authorList>
    </citation>
    <scope>NUCLEOTIDE SEQUENCE</scope>
    <source>
        <strain evidence="2">HKST-UBA15</strain>
    </source>
</reference>
<dbReference type="PANTHER" id="PTHR43798:SF33">
    <property type="entry name" value="HYDROLASE, PUTATIVE (AFU_ORTHOLOGUE AFUA_2G14860)-RELATED"/>
    <property type="match status" value="1"/>
</dbReference>
<dbReference type="Gene3D" id="3.40.50.1820">
    <property type="entry name" value="alpha/beta hydrolase"/>
    <property type="match status" value="1"/>
</dbReference>
<dbReference type="SUPFAM" id="SSF53474">
    <property type="entry name" value="alpha/beta-Hydrolases"/>
    <property type="match status" value="1"/>
</dbReference>
<feature type="non-terminal residue" evidence="2">
    <location>
        <position position="241"/>
    </location>
</feature>
<dbReference type="Pfam" id="PF12697">
    <property type="entry name" value="Abhydrolase_6"/>
    <property type="match status" value="1"/>
</dbReference>
<dbReference type="GO" id="GO:0016020">
    <property type="term" value="C:membrane"/>
    <property type="evidence" value="ECO:0007669"/>
    <property type="project" value="TreeGrafter"/>
</dbReference>
<dbReference type="GO" id="GO:0016787">
    <property type="term" value="F:hydrolase activity"/>
    <property type="evidence" value="ECO:0007669"/>
    <property type="project" value="UniProtKB-KW"/>
</dbReference>
<name>A0A955L0S8_9BACT</name>
<evidence type="ECO:0000313" key="2">
    <source>
        <dbReference type="EMBL" id="MCA9380388.1"/>
    </source>
</evidence>
<reference evidence="2" key="1">
    <citation type="submission" date="2020-04" db="EMBL/GenBank/DDBJ databases">
        <authorList>
            <person name="Zhang T."/>
        </authorList>
    </citation>
    <scope>NUCLEOTIDE SEQUENCE</scope>
    <source>
        <strain evidence="2">HKST-UBA15</strain>
    </source>
</reference>
<dbReference type="InterPro" id="IPR029058">
    <property type="entry name" value="AB_hydrolase_fold"/>
</dbReference>
<protein>
    <submittedName>
        <fullName evidence="2">Alpha/beta hydrolase</fullName>
    </submittedName>
</protein>